<sequence>MMISQANSTALAPFNVFLRYGEVFLPGRYFAPACDYSNYRMYWAVIPEK</sequence>
<gene>
    <name evidence="1" type="ORF">Q4T40_10170</name>
</gene>
<keyword evidence="2" id="KW-1185">Reference proteome</keyword>
<evidence type="ECO:0000313" key="1">
    <source>
        <dbReference type="EMBL" id="MDT8901607.1"/>
    </source>
</evidence>
<proteinExistence type="predicted"/>
<dbReference type="EMBL" id="JAUOZS010000001">
    <property type="protein sequence ID" value="MDT8901607.1"/>
    <property type="molecule type" value="Genomic_DNA"/>
</dbReference>
<dbReference type="RefSeq" id="WP_413780113.1">
    <property type="nucleotide sequence ID" value="NZ_JAUOZS010000001.1"/>
</dbReference>
<dbReference type="Proteomes" id="UP001254848">
    <property type="component" value="Unassembled WGS sequence"/>
</dbReference>
<reference evidence="1 2" key="1">
    <citation type="submission" date="2023-07" db="EMBL/GenBank/DDBJ databases">
        <title>The novel representative of Negativicutes class, Anaeroselena agilis gen. nov. sp. nov.</title>
        <authorList>
            <person name="Prokofeva M.I."/>
            <person name="Elcheninov A.G."/>
            <person name="Klyukina A."/>
            <person name="Kublanov I.V."/>
            <person name="Frolov E.N."/>
            <person name="Podosokorskaya O.A."/>
        </authorList>
    </citation>
    <scope>NUCLEOTIDE SEQUENCE [LARGE SCALE GENOMIC DNA]</scope>
    <source>
        <strain evidence="1 2">4137-cl</strain>
    </source>
</reference>
<name>A0ABU3NZ85_9FIRM</name>
<protein>
    <submittedName>
        <fullName evidence="1">Uncharacterized protein</fullName>
    </submittedName>
</protein>
<organism evidence="1 2">
    <name type="scientific">Anaeroselena agilis</name>
    <dbReference type="NCBI Taxonomy" id="3063788"/>
    <lineage>
        <taxon>Bacteria</taxon>
        <taxon>Bacillati</taxon>
        <taxon>Bacillota</taxon>
        <taxon>Negativicutes</taxon>
        <taxon>Acetonemataceae</taxon>
        <taxon>Anaeroselena</taxon>
    </lineage>
</organism>
<comment type="caution">
    <text evidence="1">The sequence shown here is derived from an EMBL/GenBank/DDBJ whole genome shotgun (WGS) entry which is preliminary data.</text>
</comment>
<accession>A0ABU3NZ85</accession>
<evidence type="ECO:0000313" key="2">
    <source>
        <dbReference type="Proteomes" id="UP001254848"/>
    </source>
</evidence>